<accession>A0ACB7Y5A4</accession>
<keyword evidence="2" id="KW-1185">Reference proteome</keyword>
<dbReference type="EMBL" id="CM037157">
    <property type="protein sequence ID" value="KAH7848566.1"/>
    <property type="molecule type" value="Genomic_DNA"/>
</dbReference>
<organism evidence="1 2">
    <name type="scientific">Vaccinium darrowii</name>
    <dbReference type="NCBI Taxonomy" id="229202"/>
    <lineage>
        <taxon>Eukaryota</taxon>
        <taxon>Viridiplantae</taxon>
        <taxon>Streptophyta</taxon>
        <taxon>Embryophyta</taxon>
        <taxon>Tracheophyta</taxon>
        <taxon>Spermatophyta</taxon>
        <taxon>Magnoliopsida</taxon>
        <taxon>eudicotyledons</taxon>
        <taxon>Gunneridae</taxon>
        <taxon>Pentapetalae</taxon>
        <taxon>asterids</taxon>
        <taxon>Ericales</taxon>
        <taxon>Ericaceae</taxon>
        <taxon>Vaccinioideae</taxon>
        <taxon>Vaccinieae</taxon>
        <taxon>Vaccinium</taxon>
    </lineage>
</organism>
<proteinExistence type="predicted"/>
<sequence>MAEGTYVKLTKEQASLQNITPGELNQPIDVARLTARRCQECGQTLPPTYQPPADEDWSTGIFGCAEDPESCWTGLFCPCVLYGRNIENMNGDNSERAACIGHVICIEGGMTAAAVTSLLHGIDPQTVVMIYEGLLFTWWVCGIYTSMARQSLQKKYHLKDSPCDACMVHCCLHWCALCQEHREMKGRLADNTTTSATVVDPPPVQEMDAIQSKKPSSSSSCEEVADENNLQIQPL</sequence>
<name>A0ACB7Y5A4_9ERIC</name>
<dbReference type="Proteomes" id="UP000828048">
    <property type="component" value="Chromosome 7"/>
</dbReference>
<reference evidence="1 2" key="1">
    <citation type="journal article" date="2021" name="Hortic Res">
        <title>High-quality reference genome and annotation aids understanding of berry development for evergreen blueberry (Vaccinium darrowii).</title>
        <authorList>
            <person name="Yu J."/>
            <person name="Hulse-Kemp A.M."/>
            <person name="Babiker E."/>
            <person name="Staton M."/>
        </authorList>
    </citation>
    <scope>NUCLEOTIDE SEQUENCE [LARGE SCALE GENOMIC DNA]</scope>
    <source>
        <strain evidence="2">cv. NJ 8807/NJ 8810</strain>
        <tissue evidence="1">Young leaf</tissue>
    </source>
</reference>
<comment type="caution">
    <text evidence="1">The sequence shown here is derived from an EMBL/GenBank/DDBJ whole genome shotgun (WGS) entry which is preliminary data.</text>
</comment>
<evidence type="ECO:0000313" key="2">
    <source>
        <dbReference type="Proteomes" id="UP000828048"/>
    </source>
</evidence>
<gene>
    <name evidence="1" type="ORF">Vadar_004577</name>
</gene>
<protein>
    <submittedName>
        <fullName evidence="1">Uncharacterized protein</fullName>
    </submittedName>
</protein>
<evidence type="ECO:0000313" key="1">
    <source>
        <dbReference type="EMBL" id="KAH7848566.1"/>
    </source>
</evidence>